<organism evidence="2">
    <name type="scientific">uncultured Poseidoniia archaeon</name>
    <dbReference type="NCBI Taxonomy" id="1697135"/>
    <lineage>
        <taxon>Archaea</taxon>
        <taxon>Methanobacteriati</taxon>
        <taxon>Thermoplasmatota</taxon>
        <taxon>Candidatus Poseidoniia</taxon>
        <taxon>environmental samples</taxon>
    </lineage>
</organism>
<dbReference type="AlphaFoldDB" id="A0A1B1TD10"/>
<feature type="transmembrane region" description="Helical" evidence="1">
    <location>
        <begin position="21"/>
        <end position="45"/>
    </location>
</feature>
<evidence type="ECO:0000313" key="2">
    <source>
        <dbReference type="EMBL" id="ANV80165.1"/>
    </source>
</evidence>
<feature type="transmembrane region" description="Helical" evidence="1">
    <location>
        <begin position="51"/>
        <end position="67"/>
    </location>
</feature>
<name>A0A1B1TD10_9ARCH</name>
<evidence type="ECO:0008006" key="3">
    <source>
        <dbReference type="Google" id="ProtNLM"/>
    </source>
</evidence>
<proteinExistence type="predicted"/>
<keyword evidence="1" id="KW-0812">Transmembrane</keyword>
<protein>
    <recommendedName>
        <fullName evidence="3">DUF2892 domain-containing protein</fullName>
    </recommendedName>
</protein>
<evidence type="ECO:0000256" key="1">
    <source>
        <dbReference type="SAM" id="Phobius"/>
    </source>
</evidence>
<dbReference type="EMBL" id="KP211876">
    <property type="protein sequence ID" value="ANV80165.1"/>
    <property type="molecule type" value="Genomic_DNA"/>
</dbReference>
<reference evidence="2" key="2">
    <citation type="journal article" date="2015" name="ISME J.">
        <title>A new class of marine Euryarchaeota group II from the Mediterranean deep chlorophyll maximum.</title>
        <authorList>
            <person name="Martin-Cuadrado A.B."/>
            <person name="Garcia-Heredia I."/>
            <person name="Molto A.G."/>
            <person name="Lopez-Ubeda R."/>
            <person name="Kimes N."/>
            <person name="Lopez-Garcia P."/>
            <person name="Moreira D."/>
            <person name="Rodriguez-Valera F."/>
        </authorList>
    </citation>
    <scope>NUCLEOTIDE SEQUENCE</scope>
</reference>
<reference evidence="2" key="1">
    <citation type="submission" date="2014-11" db="EMBL/GenBank/DDBJ databases">
        <authorList>
            <person name="Zhu J."/>
            <person name="Qi W."/>
            <person name="Song R."/>
        </authorList>
    </citation>
    <scope>NUCLEOTIDE SEQUENCE</scope>
</reference>
<sequence length="85" mass="9316">MLPTQTKYMERTCNIDAKGRVVRFVTGIFAIIAGFVLAILVTQGVLSPEPYWMLVTGSIIGGIFAMWEARAGWCVVRAIGIKTPL</sequence>
<keyword evidence="1" id="KW-1133">Transmembrane helix</keyword>
<accession>A0A1B1TD10</accession>
<keyword evidence="1" id="KW-0472">Membrane</keyword>